<organism evidence="1 2">
    <name type="scientific">Apostasia shenzhenica</name>
    <dbReference type="NCBI Taxonomy" id="1088818"/>
    <lineage>
        <taxon>Eukaryota</taxon>
        <taxon>Viridiplantae</taxon>
        <taxon>Streptophyta</taxon>
        <taxon>Embryophyta</taxon>
        <taxon>Tracheophyta</taxon>
        <taxon>Spermatophyta</taxon>
        <taxon>Magnoliopsida</taxon>
        <taxon>Liliopsida</taxon>
        <taxon>Asparagales</taxon>
        <taxon>Orchidaceae</taxon>
        <taxon>Apostasioideae</taxon>
        <taxon>Apostasia</taxon>
    </lineage>
</organism>
<evidence type="ECO:0000313" key="1">
    <source>
        <dbReference type="EMBL" id="PKA56811.1"/>
    </source>
</evidence>
<protein>
    <submittedName>
        <fullName evidence="1">Uncharacterized protein</fullName>
    </submittedName>
</protein>
<gene>
    <name evidence="1" type="ORF">AXF42_Ash002114</name>
</gene>
<dbReference type="Proteomes" id="UP000236161">
    <property type="component" value="Unassembled WGS sequence"/>
</dbReference>
<evidence type="ECO:0000313" key="2">
    <source>
        <dbReference type="Proteomes" id="UP000236161"/>
    </source>
</evidence>
<dbReference type="EMBL" id="KZ451969">
    <property type="protein sequence ID" value="PKA56811.1"/>
    <property type="molecule type" value="Genomic_DNA"/>
</dbReference>
<proteinExistence type="predicted"/>
<sequence>MAAASVSLHRCLLSPASTLQNREKRPMLSLWQLSKKKKKKADRSTAGAGGGVISVERKKEMGGRGEDLAVLKIGSCGASLMAEIAGGVLRVQRLLSFHYGRSLRWFSTDAGILLETLLPPGMETKSVRQAKLRLGEAVVMLLQTEMLEKMKAKMKIIASRRAVKSSNPYISKQKLFFCPNTAGFSTHKSGGLSAAR</sequence>
<accession>A0A2I0AMM1</accession>
<reference evidence="1 2" key="1">
    <citation type="journal article" date="2017" name="Nature">
        <title>The Apostasia genome and the evolution of orchids.</title>
        <authorList>
            <person name="Zhang G.Q."/>
            <person name="Liu K.W."/>
            <person name="Li Z."/>
            <person name="Lohaus R."/>
            <person name="Hsiao Y.Y."/>
            <person name="Niu S.C."/>
            <person name="Wang J.Y."/>
            <person name="Lin Y.C."/>
            <person name="Xu Q."/>
            <person name="Chen L.J."/>
            <person name="Yoshida K."/>
            <person name="Fujiwara S."/>
            <person name="Wang Z.W."/>
            <person name="Zhang Y.Q."/>
            <person name="Mitsuda N."/>
            <person name="Wang M."/>
            <person name="Liu G.H."/>
            <person name="Pecoraro L."/>
            <person name="Huang H.X."/>
            <person name="Xiao X.J."/>
            <person name="Lin M."/>
            <person name="Wu X.Y."/>
            <person name="Wu W.L."/>
            <person name="Chen Y.Y."/>
            <person name="Chang S.B."/>
            <person name="Sakamoto S."/>
            <person name="Ohme-Takagi M."/>
            <person name="Yagi M."/>
            <person name="Zeng S.J."/>
            <person name="Shen C.Y."/>
            <person name="Yeh C.M."/>
            <person name="Luo Y.B."/>
            <person name="Tsai W.C."/>
            <person name="Van de Peer Y."/>
            <person name="Liu Z.J."/>
        </authorList>
    </citation>
    <scope>NUCLEOTIDE SEQUENCE [LARGE SCALE GENOMIC DNA]</scope>
    <source>
        <strain evidence="2">cv. Shenzhen</strain>
        <tissue evidence="1">Stem</tissue>
    </source>
</reference>
<keyword evidence="2" id="KW-1185">Reference proteome</keyword>
<name>A0A2I0AMM1_9ASPA</name>
<dbReference type="AlphaFoldDB" id="A0A2I0AMM1"/>